<evidence type="ECO:0000256" key="3">
    <source>
        <dbReference type="ARBA" id="ARBA00023125"/>
    </source>
</evidence>
<name>A0A1H2S3A6_9PSEU</name>
<keyword evidence="3 7" id="KW-0238">DNA-binding</keyword>
<dbReference type="SMART" id="SM00862">
    <property type="entry name" value="Trans_reg_C"/>
    <property type="match status" value="1"/>
</dbReference>
<dbReference type="InterPro" id="IPR016032">
    <property type="entry name" value="Sig_transdc_resp-reg_C-effctor"/>
</dbReference>
<keyword evidence="4" id="KW-0804">Transcription</keyword>
<dbReference type="RefSeq" id="WP_143046934.1">
    <property type="nucleotide sequence ID" value="NZ_FNON01000001.1"/>
</dbReference>
<dbReference type="GO" id="GO:0006355">
    <property type="term" value="P:regulation of DNA-templated transcription"/>
    <property type="evidence" value="ECO:0007669"/>
    <property type="project" value="InterPro"/>
</dbReference>
<dbReference type="InterPro" id="IPR051677">
    <property type="entry name" value="AfsR-DnrI-RedD_regulator"/>
</dbReference>
<dbReference type="Pfam" id="PF03704">
    <property type="entry name" value="BTAD"/>
    <property type="match status" value="1"/>
</dbReference>
<evidence type="ECO:0000256" key="1">
    <source>
        <dbReference type="ARBA" id="ARBA00005820"/>
    </source>
</evidence>
<proteinExistence type="inferred from homology"/>
<dbReference type="AlphaFoldDB" id="A0A1H2S3A6"/>
<keyword evidence="2" id="KW-0805">Transcription regulation</keyword>
<feature type="domain" description="OmpR/PhoB-type" evidence="5">
    <location>
        <begin position="16"/>
        <end position="89"/>
    </location>
</feature>
<dbReference type="GO" id="GO:0003677">
    <property type="term" value="F:DNA binding"/>
    <property type="evidence" value="ECO:0007669"/>
    <property type="project" value="UniProtKB-KW"/>
</dbReference>
<dbReference type="CDD" id="cd15831">
    <property type="entry name" value="BTAD"/>
    <property type="match status" value="1"/>
</dbReference>
<dbReference type="InterPro" id="IPR011990">
    <property type="entry name" value="TPR-like_helical_dom_sf"/>
</dbReference>
<feature type="domain" description="Bacterial transcriptional activator" evidence="6">
    <location>
        <begin position="96"/>
        <end position="240"/>
    </location>
</feature>
<protein>
    <submittedName>
        <fullName evidence="7">DNA-binding transcriptional activator of the SARP family</fullName>
    </submittedName>
</protein>
<dbReference type="SUPFAM" id="SSF48452">
    <property type="entry name" value="TPR-like"/>
    <property type="match status" value="1"/>
</dbReference>
<sequence length="242" mass="26351">MHFHVLGPLEARSAEGAAVTLKPGKPTKLLAALLLHRGTWVSMDRLIDLIWPDQAVPPSAAGNVKSYVCGLRRALPESRIDSREGAYRVRVEPGEVDADLVTTRAAEARRALADGDAKAAAGLISTTLELWRGTPFEDLTADDNAPEVARLDEVRWELRELLAAAYRELGRSADAIGLLRAMTCDDPLREDVWTRLVSLLHEVGRRGEAIATFRRARSAIVRDLGVEPGAELLGAHRMALGV</sequence>
<organism evidence="7 8">
    <name type="scientific">Amycolatopsis xylanica</name>
    <dbReference type="NCBI Taxonomy" id="589385"/>
    <lineage>
        <taxon>Bacteria</taxon>
        <taxon>Bacillati</taxon>
        <taxon>Actinomycetota</taxon>
        <taxon>Actinomycetes</taxon>
        <taxon>Pseudonocardiales</taxon>
        <taxon>Pseudonocardiaceae</taxon>
        <taxon>Amycolatopsis</taxon>
    </lineage>
</organism>
<evidence type="ECO:0000256" key="4">
    <source>
        <dbReference type="ARBA" id="ARBA00023163"/>
    </source>
</evidence>
<dbReference type="Pfam" id="PF00486">
    <property type="entry name" value="Trans_reg_C"/>
    <property type="match status" value="1"/>
</dbReference>
<evidence type="ECO:0000259" key="6">
    <source>
        <dbReference type="SMART" id="SM01043"/>
    </source>
</evidence>
<dbReference type="STRING" id="589385.SAMN05421504_10178"/>
<dbReference type="SMART" id="SM01043">
    <property type="entry name" value="BTAD"/>
    <property type="match status" value="1"/>
</dbReference>
<comment type="similarity">
    <text evidence="1">Belongs to the AfsR/DnrI/RedD regulatory family.</text>
</comment>
<evidence type="ECO:0000256" key="2">
    <source>
        <dbReference type="ARBA" id="ARBA00023015"/>
    </source>
</evidence>
<evidence type="ECO:0000313" key="7">
    <source>
        <dbReference type="EMBL" id="SDW25469.1"/>
    </source>
</evidence>
<dbReference type="PANTHER" id="PTHR35807">
    <property type="entry name" value="TRANSCRIPTIONAL REGULATOR REDD-RELATED"/>
    <property type="match status" value="1"/>
</dbReference>
<dbReference type="InterPro" id="IPR036388">
    <property type="entry name" value="WH-like_DNA-bd_sf"/>
</dbReference>
<dbReference type="InterPro" id="IPR005158">
    <property type="entry name" value="BTAD"/>
</dbReference>
<dbReference type="PANTHER" id="PTHR35807:SF1">
    <property type="entry name" value="TRANSCRIPTIONAL REGULATOR REDD"/>
    <property type="match status" value="1"/>
</dbReference>
<dbReference type="OrthoDB" id="3817100at2"/>
<dbReference type="InterPro" id="IPR001867">
    <property type="entry name" value="OmpR/PhoB-type_DNA-bd"/>
</dbReference>
<dbReference type="Gene3D" id="1.25.40.10">
    <property type="entry name" value="Tetratricopeptide repeat domain"/>
    <property type="match status" value="1"/>
</dbReference>
<accession>A0A1H2S3A6</accession>
<reference evidence="7 8" key="1">
    <citation type="submission" date="2016-10" db="EMBL/GenBank/DDBJ databases">
        <authorList>
            <person name="de Groot N.N."/>
        </authorList>
    </citation>
    <scope>NUCLEOTIDE SEQUENCE [LARGE SCALE GENOMIC DNA]</scope>
    <source>
        <strain evidence="7 8">CPCC 202699</strain>
    </source>
</reference>
<evidence type="ECO:0000313" key="8">
    <source>
        <dbReference type="Proteomes" id="UP000199515"/>
    </source>
</evidence>
<dbReference type="Gene3D" id="1.10.10.10">
    <property type="entry name" value="Winged helix-like DNA-binding domain superfamily/Winged helix DNA-binding domain"/>
    <property type="match status" value="1"/>
</dbReference>
<dbReference type="Proteomes" id="UP000199515">
    <property type="component" value="Unassembled WGS sequence"/>
</dbReference>
<dbReference type="GO" id="GO:0000160">
    <property type="term" value="P:phosphorelay signal transduction system"/>
    <property type="evidence" value="ECO:0007669"/>
    <property type="project" value="InterPro"/>
</dbReference>
<gene>
    <name evidence="7" type="ORF">SAMN05421504_10178</name>
</gene>
<evidence type="ECO:0000259" key="5">
    <source>
        <dbReference type="SMART" id="SM00862"/>
    </source>
</evidence>
<keyword evidence="8" id="KW-1185">Reference proteome</keyword>
<dbReference type="SUPFAM" id="SSF46894">
    <property type="entry name" value="C-terminal effector domain of the bipartite response regulators"/>
    <property type="match status" value="1"/>
</dbReference>
<dbReference type="EMBL" id="FNON01000001">
    <property type="protein sequence ID" value="SDW25469.1"/>
    <property type="molecule type" value="Genomic_DNA"/>
</dbReference>